<evidence type="ECO:0000259" key="5">
    <source>
        <dbReference type="PROSITE" id="PS51352"/>
    </source>
</evidence>
<evidence type="ECO:0000256" key="3">
    <source>
        <dbReference type="PIRSR" id="PIRSR000077-1"/>
    </source>
</evidence>
<keyword evidence="4" id="KW-0676">Redox-active center</keyword>
<evidence type="ECO:0000313" key="6">
    <source>
        <dbReference type="EMBL" id="JAS36326.1"/>
    </source>
</evidence>
<name>A0A1B6EEF8_9HEMI</name>
<dbReference type="InterPro" id="IPR013766">
    <property type="entry name" value="Thioredoxin_domain"/>
</dbReference>
<dbReference type="PANTHER" id="PTHR46115">
    <property type="entry name" value="THIOREDOXIN-LIKE PROTEIN 1"/>
    <property type="match status" value="1"/>
</dbReference>
<feature type="domain" description="Thioredoxin" evidence="5">
    <location>
        <begin position="1"/>
        <end position="106"/>
    </location>
</feature>
<sequence length="106" mass="12078">MAIHISKKADLDAKLKEAGNNLVLIDFYAQWCGPCKIIGPRLDEELVPEFPDLVLIKIDVDEAEEIVEEYEIHSMPTFVFIKNSTKIEQFAGGPYEKVRDTVKKLK</sequence>
<dbReference type="PROSITE" id="PS00194">
    <property type="entry name" value="THIOREDOXIN_1"/>
    <property type="match status" value="1"/>
</dbReference>
<dbReference type="InterPro" id="IPR017937">
    <property type="entry name" value="Thioredoxin_CS"/>
</dbReference>
<feature type="site" description="Contributes to redox potential value" evidence="3">
    <location>
        <position position="34"/>
    </location>
</feature>
<feature type="site" description="Deprotonates C-terminal active site Cys" evidence="3">
    <location>
        <position position="26"/>
    </location>
</feature>
<protein>
    <recommendedName>
        <fullName evidence="2">Thioredoxin</fullName>
    </recommendedName>
</protein>
<dbReference type="InterPro" id="IPR005746">
    <property type="entry name" value="Thioredoxin"/>
</dbReference>
<proteinExistence type="inferred from homology"/>
<feature type="disulfide bond" description="Redox-active" evidence="4">
    <location>
        <begin position="32"/>
        <end position="35"/>
    </location>
</feature>
<feature type="active site" description="Nucleophile" evidence="3">
    <location>
        <position position="35"/>
    </location>
</feature>
<evidence type="ECO:0000256" key="2">
    <source>
        <dbReference type="PIRNR" id="PIRNR000077"/>
    </source>
</evidence>
<organism evidence="6">
    <name type="scientific">Clastoptera arizonana</name>
    <name type="common">Arizona spittle bug</name>
    <dbReference type="NCBI Taxonomy" id="38151"/>
    <lineage>
        <taxon>Eukaryota</taxon>
        <taxon>Metazoa</taxon>
        <taxon>Ecdysozoa</taxon>
        <taxon>Arthropoda</taxon>
        <taxon>Hexapoda</taxon>
        <taxon>Insecta</taxon>
        <taxon>Pterygota</taxon>
        <taxon>Neoptera</taxon>
        <taxon>Paraneoptera</taxon>
        <taxon>Hemiptera</taxon>
        <taxon>Auchenorrhyncha</taxon>
        <taxon>Cercopoidea</taxon>
        <taxon>Clastopteridae</taxon>
        <taxon>Clastoptera</taxon>
    </lineage>
</organism>
<accession>A0A1B6EEF8</accession>
<evidence type="ECO:0000256" key="4">
    <source>
        <dbReference type="PIRSR" id="PIRSR000077-4"/>
    </source>
</evidence>
<dbReference type="InterPro" id="IPR036249">
    <property type="entry name" value="Thioredoxin-like_sf"/>
</dbReference>
<dbReference type="SUPFAM" id="SSF52833">
    <property type="entry name" value="Thioredoxin-like"/>
    <property type="match status" value="1"/>
</dbReference>
<dbReference type="Pfam" id="PF00085">
    <property type="entry name" value="Thioredoxin"/>
    <property type="match status" value="1"/>
</dbReference>
<dbReference type="PROSITE" id="PS51352">
    <property type="entry name" value="THIOREDOXIN_2"/>
    <property type="match status" value="1"/>
</dbReference>
<dbReference type="CDD" id="cd02947">
    <property type="entry name" value="TRX_family"/>
    <property type="match status" value="1"/>
</dbReference>
<dbReference type="AlphaFoldDB" id="A0A1B6EEF8"/>
<comment type="similarity">
    <text evidence="2">Belongs to the thioredoxin family.</text>
</comment>
<gene>
    <name evidence="6" type="ORF">g.5611</name>
</gene>
<dbReference type="PRINTS" id="PR00421">
    <property type="entry name" value="THIOREDOXIN"/>
</dbReference>
<feature type="site" description="Contributes to redox potential value" evidence="3">
    <location>
        <position position="33"/>
    </location>
</feature>
<keyword evidence="1 4" id="KW-1015">Disulfide bond</keyword>
<feature type="active site" description="Nucleophile" evidence="3">
    <location>
        <position position="32"/>
    </location>
</feature>
<dbReference type="EMBL" id="GEDC01000972">
    <property type="protein sequence ID" value="JAS36326.1"/>
    <property type="molecule type" value="Transcribed_RNA"/>
</dbReference>
<dbReference type="Gene3D" id="3.40.30.10">
    <property type="entry name" value="Glutaredoxin"/>
    <property type="match status" value="1"/>
</dbReference>
<reference evidence="6" key="1">
    <citation type="submission" date="2015-12" db="EMBL/GenBank/DDBJ databases">
        <title>De novo transcriptome assembly of four potential Pierce s Disease insect vectors from Arizona vineyards.</title>
        <authorList>
            <person name="Tassone E.E."/>
        </authorList>
    </citation>
    <scope>NUCLEOTIDE SEQUENCE</scope>
</reference>
<dbReference type="GO" id="GO:0015035">
    <property type="term" value="F:protein-disulfide reductase activity"/>
    <property type="evidence" value="ECO:0007669"/>
    <property type="project" value="InterPro"/>
</dbReference>
<dbReference type="PIRSF" id="PIRSF000077">
    <property type="entry name" value="Thioredoxin"/>
    <property type="match status" value="1"/>
</dbReference>
<evidence type="ECO:0000256" key="1">
    <source>
        <dbReference type="ARBA" id="ARBA00023157"/>
    </source>
</evidence>